<sequence length="175" mass="18590">MSVLDCRLEPPRPTTDRHTAGRGSSSSAHRGPPSTSADHTNAGRSSSAAYQTDARVSEPLLHQSSPRASPSVSAFETSATDPLSRPRSARPNLPAPLLPRGSSTSAYPITADFSAHRPRQISIVALMSDSMALVTSHGPCTSGRRYDGQVCNWPAQGSYSPNCERQGHLRSAQLV</sequence>
<gene>
    <name evidence="2" type="ORF">CI109_104949</name>
</gene>
<dbReference type="RefSeq" id="XP_031857326.1">
    <property type="nucleotide sequence ID" value="XM_032008393.1"/>
</dbReference>
<evidence type="ECO:0000313" key="3">
    <source>
        <dbReference type="Proteomes" id="UP000322225"/>
    </source>
</evidence>
<feature type="compositionally biased region" description="Low complexity" evidence="1">
    <location>
        <begin position="82"/>
        <end position="92"/>
    </location>
</feature>
<accession>A0A5M6BNG1</accession>
<evidence type="ECO:0000313" key="2">
    <source>
        <dbReference type="EMBL" id="WWD20473.1"/>
    </source>
</evidence>
<feature type="compositionally biased region" description="Polar residues" evidence="1">
    <location>
        <begin position="37"/>
        <end position="50"/>
    </location>
</feature>
<keyword evidence="3" id="KW-1185">Reference proteome</keyword>
<feature type="compositionally biased region" description="Polar residues" evidence="1">
    <location>
        <begin position="62"/>
        <end position="81"/>
    </location>
</feature>
<feature type="compositionally biased region" description="Low complexity" evidence="1">
    <location>
        <begin position="21"/>
        <end position="36"/>
    </location>
</feature>
<reference evidence="2" key="2">
    <citation type="submission" date="2024-01" db="EMBL/GenBank/DDBJ databases">
        <title>Comparative genomics of Cryptococcus and Kwoniella reveals pathogenesis evolution and contrasting modes of karyotype evolution via chromosome fusion or intercentromeric recombination.</title>
        <authorList>
            <person name="Coelho M.A."/>
            <person name="David-Palma M."/>
            <person name="Shea T."/>
            <person name="Bowers K."/>
            <person name="McGinley-Smith S."/>
            <person name="Mohammad A.W."/>
            <person name="Gnirke A."/>
            <person name="Yurkov A.M."/>
            <person name="Nowrousian M."/>
            <person name="Sun S."/>
            <person name="Cuomo C.A."/>
            <person name="Heitman J."/>
        </authorList>
    </citation>
    <scope>NUCLEOTIDE SEQUENCE</scope>
    <source>
        <strain evidence="2">CBS 12478</strain>
    </source>
</reference>
<organism evidence="2 3">
    <name type="scientific">Kwoniella shandongensis</name>
    <dbReference type="NCBI Taxonomy" id="1734106"/>
    <lineage>
        <taxon>Eukaryota</taxon>
        <taxon>Fungi</taxon>
        <taxon>Dikarya</taxon>
        <taxon>Basidiomycota</taxon>
        <taxon>Agaricomycotina</taxon>
        <taxon>Tremellomycetes</taxon>
        <taxon>Tremellales</taxon>
        <taxon>Cryptococcaceae</taxon>
        <taxon>Kwoniella</taxon>
    </lineage>
</organism>
<reference evidence="2" key="1">
    <citation type="submission" date="2017-08" db="EMBL/GenBank/DDBJ databases">
        <authorList>
            <person name="Cuomo C."/>
            <person name="Billmyre B."/>
            <person name="Heitman J."/>
        </authorList>
    </citation>
    <scope>NUCLEOTIDE SEQUENCE</scope>
    <source>
        <strain evidence="2">CBS 12478</strain>
    </source>
</reference>
<feature type="region of interest" description="Disordered" evidence="1">
    <location>
        <begin position="1"/>
        <end position="106"/>
    </location>
</feature>
<evidence type="ECO:0000256" key="1">
    <source>
        <dbReference type="SAM" id="MobiDB-lite"/>
    </source>
</evidence>
<feature type="compositionally biased region" description="Basic and acidic residues" evidence="1">
    <location>
        <begin position="1"/>
        <end position="19"/>
    </location>
</feature>
<dbReference type="AlphaFoldDB" id="A0A5M6BNG1"/>
<dbReference type="EMBL" id="CP144058">
    <property type="protein sequence ID" value="WWD20473.1"/>
    <property type="molecule type" value="Genomic_DNA"/>
</dbReference>
<dbReference type="KEGG" id="ksn:43592565"/>
<name>A0A5M6BNG1_9TREE</name>
<dbReference type="GeneID" id="43592565"/>
<protein>
    <submittedName>
        <fullName evidence="2">Uncharacterized protein</fullName>
    </submittedName>
</protein>
<dbReference type="Proteomes" id="UP000322225">
    <property type="component" value="Chromosome 8"/>
</dbReference>
<proteinExistence type="predicted"/>